<reference evidence="3 4" key="1">
    <citation type="submission" date="2023-04" db="EMBL/GenBank/DDBJ databases">
        <title>Antarctic isolates genomes.</title>
        <authorList>
            <person name="Dimov S.G."/>
        </authorList>
    </citation>
    <scope>NUCLEOTIDE SEQUENCE [LARGE SCALE GENOMIC DNA]</scope>
    <source>
        <strain evidence="3 4">AL19</strain>
    </source>
</reference>
<dbReference type="Gene3D" id="3.30.70.360">
    <property type="match status" value="1"/>
</dbReference>
<dbReference type="InterPro" id="IPR052030">
    <property type="entry name" value="Peptidase_M20/M20A_hydrolases"/>
</dbReference>
<dbReference type="NCBIfam" id="TIGR01891">
    <property type="entry name" value="amidohydrolases"/>
    <property type="match status" value="1"/>
</dbReference>
<proteinExistence type="inferred from homology"/>
<dbReference type="SUPFAM" id="SSF55031">
    <property type="entry name" value="Bacterial exopeptidase dimerisation domain"/>
    <property type="match status" value="1"/>
</dbReference>
<sequence>MTVQTRRENLIQTIEQDIEQKRESYLETSHRIHATPEIGNEEYFASRHHAERLTAEGFAVELGVAGHDTAFLARKTSDKPGATVAFLAEYDALPGIGHACGHNIIGTTSVAAAIALSKIIDEVGGSVVVLGTPAEEGGPNGSAKGSFVEHDLLTGIDAALMIHPSGQTRITGSSLAVDPLDFAFTGKPAHAAASPEEGINALDAVIQLFNGINALRQQLPSDVRIHGIITDGGDAPNIIPEYAKARFFIRATTRDRLNAVTKKVKAVAEGAALATGATLEIIAFQNEVDNLLFNRTFDEIFREEAIALGEDVKTDERPGLGSTDAGNISQVLPTIHPYIKIGADDLVAHTESFREAARSEQGDEALITGAKILARTALRLLTDGQLLGTVKQEFHDRKNGYLA</sequence>
<dbReference type="PANTHER" id="PTHR30575">
    <property type="entry name" value="PEPTIDASE M20"/>
    <property type="match status" value="1"/>
</dbReference>
<dbReference type="Proteomes" id="UP001243286">
    <property type="component" value="Unassembled WGS sequence"/>
</dbReference>
<dbReference type="InterPro" id="IPR036264">
    <property type="entry name" value="Bact_exopeptidase_dim_dom"/>
</dbReference>
<dbReference type="EMBL" id="JASBQV010000005">
    <property type="protein sequence ID" value="MDI3234416.1"/>
    <property type="molecule type" value="Genomic_DNA"/>
</dbReference>
<evidence type="ECO:0000313" key="4">
    <source>
        <dbReference type="Proteomes" id="UP001243286"/>
    </source>
</evidence>
<organism evidence="3 4">
    <name type="scientific">Exiguobacterium antarcticum</name>
    <dbReference type="NCBI Taxonomy" id="132920"/>
    <lineage>
        <taxon>Bacteria</taxon>
        <taxon>Bacillati</taxon>
        <taxon>Bacillota</taxon>
        <taxon>Bacilli</taxon>
        <taxon>Bacillales</taxon>
        <taxon>Bacillales Family XII. Incertae Sedis</taxon>
        <taxon>Exiguobacterium</taxon>
    </lineage>
</organism>
<dbReference type="InterPro" id="IPR017144">
    <property type="entry name" value="Xaa-Arg_dipeptidase"/>
</dbReference>
<feature type="domain" description="Peptidase M20 dimerisation" evidence="2">
    <location>
        <begin position="184"/>
        <end position="271"/>
    </location>
</feature>
<dbReference type="Pfam" id="PF01546">
    <property type="entry name" value="Peptidase_M20"/>
    <property type="match status" value="1"/>
</dbReference>
<dbReference type="SUPFAM" id="SSF53187">
    <property type="entry name" value="Zn-dependent exopeptidases"/>
    <property type="match status" value="1"/>
</dbReference>
<dbReference type="InterPro" id="IPR002933">
    <property type="entry name" value="Peptidase_M20"/>
</dbReference>
<dbReference type="PIRSF" id="PIRSF037226">
    <property type="entry name" value="Amidohydrolase_ACY1L2_prd"/>
    <property type="match status" value="1"/>
</dbReference>
<comment type="caution">
    <text evidence="3">The sequence shown here is derived from an EMBL/GenBank/DDBJ whole genome shotgun (WGS) entry which is preliminary data.</text>
</comment>
<dbReference type="PANTHER" id="PTHR30575:SF0">
    <property type="entry name" value="XAA-ARG DIPEPTIDASE"/>
    <property type="match status" value="1"/>
</dbReference>
<accession>A0ABT6R274</accession>
<dbReference type="Gene3D" id="3.40.630.10">
    <property type="entry name" value="Zn peptidases"/>
    <property type="match status" value="1"/>
</dbReference>
<evidence type="ECO:0000259" key="2">
    <source>
        <dbReference type="Pfam" id="PF07687"/>
    </source>
</evidence>
<dbReference type="CDD" id="cd03887">
    <property type="entry name" value="M20_Acy1L2"/>
    <property type="match status" value="1"/>
</dbReference>
<comment type="similarity">
    <text evidence="1">Belongs to the peptidase M20A family.</text>
</comment>
<dbReference type="Pfam" id="PF07687">
    <property type="entry name" value="M20_dimer"/>
    <property type="match status" value="1"/>
</dbReference>
<evidence type="ECO:0000256" key="1">
    <source>
        <dbReference type="PIRNR" id="PIRNR037226"/>
    </source>
</evidence>
<gene>
    <name evidence="3" type="ORF">QK289_05310</name>
</gene>
<keyword evidence="4" id="KW-1185">Reference proteome</keyword>
<dbReference type="RefSeq" id="WP_282355175.1">
    <property type="nucleotide sequence ID" value="NZ_JASBQV010000005.1"/>
</dbReference>
<dbReference type="InterPro" id="IPR017439">
    <property type="entry name" value="Amidohydrolase"/>
</dbReference>
<name>A0ABT6R274_9BACL</name>
<evidence type="ECO:0000313" key="3">
    <source>
        <dbReference type="EMBL" id="MDI3234416.1"/>
    </source>
</evidence>
<dbReference type="InterPro" id="IPR011650">
    <property type="entry name" value="Peptidase_M20_dimer"/>
</dbReference>
<protein>
    <recommendedName>
        <fullName evidence="1">Peptidase M20 domain-containing protein 2</fullName>
    </recommendedName>
</protein>